<keyword evidence="15" id="KW-1185">Reference proteome</keyword>
<evidence type="ECO:0000256" key="2">
    <source>
        <dbReference type="ARBA" id="ARBA00001935"/>
    </source>
</evidence>
<keyword evidence="6" id="KW-0560">Oxidoreductase</keyword>
<gene>
    <name evidence="14" type="ORF">SBRCBS47491_005712</name>
</gene>
<dbReference type="PROSITE" id="PS00079">
    <property type="entry name" value="MULTICOPPER_OXIDASE1"/>
    <property type="match status" value="1"/>
</dbReference>
<evidence type="ECO:0000256" key="5">
    <source>
        <dbReference type="ARBA" id="ARBA00022723"/>
    </source>
</evidence>
<dbReference type="Pfam" id="PF07731">
    <property type="entry name" value="Cu-oxidase_2"/>
    <property type="match status" value="1"/>
</dbReference>
<dbReference type="PROSITE" id="PS00080">
    <property type="entry name" value="MULTICOPPER_OXIDASE2"/>
    <property type="match status" value="1"/>
</dbReference>
<evidence type="ECO:0000259" key="11">
    <source>
        <dbReference type="Pfam" id="PF00394"/>
    </source>
</evidence>
<evidence type="ECO:0000256" key="6">
    <source>
        <dbReference type="ARBA" id="ARBA00023002"/>
    </source>
</evidence>
<dbReference type="InterPro" id="IPR002355">
    <property type="entry name" value="Cu_oxidase_Cu_BS"/>
</dbReference>
<feature type="domain" description="Plastocyanin-like" evidence="13">
    <location>
        <begin position="128"/>
        <end position="237"/>
    </location>
</feature>
<dbReference type="Gene3D" id="2.60.40.420">
    <property type="entry name" value="Cupredoxins - blue copper proteins"/>
    <property type="match status" value="3"/>
</dbReference>
<dbReference type="InterPro" id="IPR008972">
    <property type="entry name" value="Cupredoxin"/>
</dbReference>
<protein>
    <recommendedName>
        <fullName evidence="4">laccase</fullName>
        <ecNumber evidence="4">1.10.3.2</ecNumber>
    </recommendedName>
</protein>
<dbReference type="CDD" id="cd13880">
    <property type="entry name" value="CuRO_2_MaLCC_like"/>
    <property type="match status" value="1"/>
</dbReference>
<keyword evidence="8" id="KW-0325">Glycoprotein</keyword>
<keyword evidence="10" id="KW-0732">Signal</keyword>
<evidence type="ECO:0000256" key="10">
    <source>
        <dbReference type="SAM" id="SignalP"/>
    </source>
</evidence>
<keyword evidence="7" id="KW-0186">Copper</keyword>
<dbReference type="InterPro" id="IPR045087">
    <property type="entry name" value="Cu-oxidase_fam"/>
</dbReference>
<evidence type="ECO:0000256" key="3">
    <source>
        <dbReference type="ARBA" id="ARBA00010609"/>
    </source>
</evidence>
<sequence length="668" mass="71721">MRLISALSAFAPGALLFSVTAAAPTNSSAAMSASSFSNTTSVVPAASSSAVVVPAAAVASTVPDEDSSPFPGLAADGSQQKNCNTPSNRACWLPGFDINTDWEVNSPVTGVVRSYTFEITEVDDYVGADGVVKKKAMLINGQFPGPTINANWGDTVSVKVVNKLRTNGTGIHWHGLRQLNNNINDGVPGVTECPVPPGHNKTYTFTATQYGTSWYHTHVSSQYAYGVTGSIRINGPASLDYDIDLGPFPISDWYYASADQLLDRISSTANPFVPGQPGASPPSDNLFFNGTNINPLNPSQGAYATVNMVPGKRHRLRFINPSVDNTFTVSIVGHQMTVIATDFVPVDSYTTSSLFIGVGQRYDVTIDASQAVGNYWINATFSNTHVCGDSVNPFPAAILHYEGAPVYVPGGSQAGLPTDRGTPPPDSLCADNTDFVPIVSRTAPLAQFEPDAQDTLPVALKTVGSRVFWTVNASAIDVAWNKPVLQTLDDNYGKDHNSNNYGGSGGNSNLPTFNASENIIVLNEQAEWSFWLIQNESPVPHPMHLHGHDFLILGQSPPPANPLSPTAGPIEFNMIDKSQLRATNPVRRDATMLPSFGWLLVAFEATNPGAWLFHCHIAWHVSEGLSAQFLEKSSKIREAMDLNALTDNCRNWDAYQPTDPFQQTDSGL</sequence>
<evidence type="ECO:0000259" key="12">
    <source>
        <dbReference type="Pfam" id="PF07731"/>
    </source>
</evidence>
<feature type="domain" description="Plastocyanin-like" evidence="12">
    <location>
        <begin position="478"/>
        <end position="633"/>
    </location>
</feature>
<name>A0ABP0BZ65_9PEZI</name>
<comment type="caution">
    <text evidence="14">The sequence shown here is derived from an EMBL/GenBank/DDBJ whole genome shotgun (WGS) entry which is preliminary data.</text>
</comment>
<keyword evidence="9" id="KW-0439">Lignin degradation</keyword>
<feature type="domain" description="Plastocyanin-like" evidence="11">
    <location>
        <begin position="248"/>
        <end position="404"/>
    </location>
</feature>
<dbReference type="SUPFAM" id="SSF49503">
    <property type="entry name" value="Cupredoxins"/>
    <property type="match status" value="3"/>
</dbReference>
<dbReference type="PANTHER" id="PTHR11709">
    <property type="entry name" value="MULTI-COPPER OXIDASE"/>
    <property type="match status" value="1"/>
</dbReference>
<evidence type="ECO:0000256" key="9">
    <source>
        <dbReference type="ARBA" id="ARBA00023185"/>
    </source>
</evidence>
<evidence type="ECO:0000256" key="8">
    <source>
        <dbReference type="ARBA" id="ARBA00023180"/>
    </source>
</evidence>
<dbReference type="InterPro" id="IPR011706">
    <property type="entry name" value="Cu-oxidase_C"/>
</dbReference>
<dbReference type="Pfam" id="PF07732">
    <property type="entry name" value="Cu-oxidase_3"/>
    <property type="match status" value="1"/>
</dbReference>
<dbReference type="InterPro" id="IPR033138">
    <property type="entry name" value="Cu_oxidase_CS"/>
</dbReference>
<evidence type="ECO:0000256" key="1">
    <source>
        <dbReference type="ARBA" id="ARBA00000349"/>
    </source>
</evidence>
<dbReference type="Pfam" id="PF00394">
    <property type="entry name" value="Cu-oxidase"/>
    <property type="match status" value="1"/>
</dbReference>
<reference evidence="14 15" key="1">
    <citation type="submission" date="2024-01" db="EMBL/GenBank/DDBJ databases">
        <authorList>
            <person name="Allen C."/>
            <person name="Tagirdzhanova G."/>
        </authorList>
    </citation>
    <scope>NUCLEOTIDE SEQUENCE [LARGE SCALE GENOMIC DNA]</scope>
</reference>
<comment type="cofactor">
    <cofactor evidence="2">
        <name>Cu cation</name>
        <dbReference type="ChEBI" id="CHEBI:23378"/>
    </cofactor>
</comment>
<dbReference type="EMBL" id="CAWUHC010000051">
    <property type="protein sequence ID" value="CAK7224903.1"/>
    <property type="molecule type" value="Genomic_DNA"/>
</dbReference>
<feature type="chain" id="PRO_5046735370" description="laccase" evidence="10">
    <location>
        <begin position="23"/>
        <end position="668"/>
    </location>
</feature>
<dbReference type="Proteomes" id="UP001642406">
    <property type="component" value="Unassembled WGS sequence"/>
</dbReference>
<proteinExistence type="inferred from homology"/>
<dbReference type="CDD" id="cd13901">
    <property type="entry name" value="CuRO_3_MaLCC_like"/>
    <property type="match status" value="1"/>
</dbReference>
<dbReference type="EC" id="1.10.3.2" evidence="4"/>
<dbReference type="InterPro" id="IPR001117">
    <property type="entry name" value="Cu-oxidase_2nd"/>
</dbReference>
<evidence type="ECO:0000256" key="4">
    <source>
        <dbReference type="ARBA" id="ARBA00012297"/>
    </source>
</evidence>
<keyword evidence="5" id="KW-0479">Metal-binding</keyword>
<organism evidence="14 15">
    <name type="scientific">Sporothrix bragantina</name>
    <dbReference type="NCBI Taxonomy" id="671064"/>
    <lineage>
        <taxon>Eukaryota</taxon>
        <taxon>Fungi</taxon>
        <taxon>Dikarya</taxon>
        <taxon>Ascomycota</taxon>
        <taxon>Pezizomycotina</taxon>
        <taxon>Sordariomycetes</taxon>
        <taxon>Sordariomycetidae</taxon>
        <taxon>Ophiostomatales</taxon>
        <taxon>Ophiostomataceae</taxon>
        <taxon>Sporothrix</taxon>
    </lineage>
</organism>
<dbReference type="CDD" id="cd13854">
    <property type="entry name" value="CuRO_1_MaLCC_like"/>
    <property type="match status" value="1"/>
</dbReference>
<dbReference type="InterPro" id="IPR011707">
    <property type="entry name" value="Cu-oxidase-like_N"/>
</dbReference>
<evidence type="ECO:0000256" key="7">
    <source>
        <dbReference type="ARBA" id="ARBA00023008"/>
    </source>
</evidence>
<feature type="signal peptide" evidence="10">
    <location>
        <begin position="1"/>
        <end position="22"/>
    </location>
</feature>
<evidence type="ECO:0000313" key="14">
    <source>
        <dbReference type="EMBL" id="CAK7224903.1"/>
    </source>
</evidence>
<accession>A0ABP0BZ65</accession>
<comment type="catalytic activity">
    <reaction evidence="1">
        <text>4 hydroquinone + O2 = 4 benzosemiquinone + 2 H2O</text>
        <dbReference type="Rhea" id="RHEA:11276"/>
        <dbReference type="ChEBI" id="CHEBI:15377"/>
        <dbReference type="ChEBI" id="CHEBI:15379"/>
        <dbReference type="ChEBI" id="CHEBI:17594"/>
        <dbReference type="ChEBI" id="CHEBI:17977"/>
        <dbReference type="EC" id="1.10.3.2"/>
    </reaction>
</comment>
<dbReference type="PANTHER" id="PTHR11709:SF87">
    <property type="entry name" value="LACCASE"/>
    <property type="match status" value="1"/>
</dbReference>
<comment type="similarity">
    <text evidence="3">Belongs to the multicopper oxidase family.</text>
</comment>
<evidence type="ECO:0000313" key="15">
    <source>
        <dbReference type="Proteomes" id="UP001642406"/>
    </source>
</evidence>
<evidence type="ECO:0000259" key="13">
    <source>
        <dbReference type="Pfam" id="PF07732"/>
    </source>
</evidence>